<proteinExistence type="predicted"/>
<protein>
    <submittedName>
        <fullName evidence="1">Uncharacterized protein</fullName>
    </submittedName>
</protein>
<accession>A0A380S6C4</accession>
<dbReference type="AlphaFoldDB" id="A0A380S6C4"/>
<gene>
    <name evidence="1" type="ORF">SAMN05661053_1442</name>
</gene>
<dbReference type="EMBL" id="UHJL01000002">
    <property type="protein sequence ID" value="SUQ24051.1"/>
    <property type="molecule type" value="Genomic_DNA"/>
</dbReference>
<name>A0A380S6C4_FIBSU</name>
<dbReference type="Proteomes" id="UP000255423">
    <property type="component" value="Unassembled WGS sequence"/>
</dbReference>
<evidence type="ECO:0000313" key="2">
    <source>
        <dbReference type="Proteomes" id="UP000255423"/>
    </source>
</evidence>
<organism evidence="1 2">
    <name type="scientific">Fibrobacter succinogenes</name>
    <name type="common">Bacteroides succinogenes</name>
    <dbReference type="NCBI Taxonomy" id="833"/>
    <lineage>
        <taxon>Bacteria</taxon>
        <taxon>Pseudomonadati</taxon>
        <taxon>Fibrobacterota</taxon>
        <taxon>Fibrobacteria</taxon>
        <taxon>Fibrobacterales</taxon>
        <taxon>Fibrobacteraceae</taxon>
        <taxon>Fibrobacter</taxon>
    </lineage>
</organism>
<evidence type="ECO:0000313" key="1">
    <source>
        <dbReference type="EMBL" id="SUQ24051.1"/>
    </source>
</evidence>
<reference evidence="1 2" key="1">
    <citation type="submission" date="2017-08" db="EMBL/GenBank/DDBJ databases">
        <authorList>
            <person name="de Groot N.N."/>
        </authorList>
    </citation>
    <scope>NUCLEOTIDE SEQUENCE [LARGE SCALE GENOMIC DNA]</scope>
    <source>
        <strain evidence="1 2">HM2</strain>
    </source>
</reference>
<dbReference type="RefSeq" id="WP_109572647.1">
    <property type="nucleotide sequence ID" value="NZ_UHJL01000002.1"/>
</dbReference>
<sequence length="250" mass="28495">MKLNFILLLGVIIGLVFLMFYGDSKELDDQIMLKPWHMQRQEQNDSLSSYYLENYQIHGKGRLVEMLSSTPQHKVIILVDAWGVPYIPQNLNEEFAVFSGLSAKKIIQRRLGNTTTHAEKAELRKKDSTGIFLFGGDSLEYNRKEYISQLGYDKLVLCQNCSDSVMLGKLDSILNENAIIQTIAFTTQSSRDGDRLKLLKSLKLIRDLVAKHPESVFIIQGTHRPVLTSGKIRESYYENWVPALIMGDAH</sequence>